<dbReference type="Gene3D" id="1.20.120.450">
    <property type="entry name" value="dinb family like domain"/>
    <property type="match status" value="1"/>
</dbReference>
<protein>
    <submittedName>
        <fullName evidence="2">DinB family protein</fullName>
    </submittedName>
</protein>
<gene>
    <name evidence="2" type="ORF">RQM59_13000</name>
</gene>
<keyword evidence="3" id="KW-1185">Reference proteome</keyword>
<evidence type="ECO:0000259" key="1">
    <source>
        <dbReference type="Pfam" id="PF12867"/>
    </source>
</evidence>
<proteinExistence type="predicted"/>
<accession>A0ABU3LHV3</accession>
<dbReference type="InterPro" id="IPR034660">
    <property type="entry name" value="DinB/YfiT-like"/>
</dbReference>
<dbReference type="InterPro" id="IPR024775">
    <property type="entry name" value="DinB-like"/>
</dbReference>
<dbReference type="EMBL" id="JAVTTO010000005">
    <property type="protein sequence ID" value="MDT7833305.1"/>
    <property type="molecule type" value="Genomic_DNA"/>
</dbReference>
<dbReference type="Pfam" id="PF12867">
    <property type="entry name" value="DinB_2"/>
    <property type="match status" value="1"/>
</dbReference>
<dbReference type="RefSeq" id="WP_349242557.1">
    <property type="nucleotide sequence ID" value="NZ_JAVTTO010000005.1"/>
</dbReference>
<reference evidence="2 3" key="1">
    <citation type="submission" date="2023-09" db="EMBL/GenBank/DDBJ databases">
        <title>Novel taxa isolated from Blanes Bay.</title>
        <authorList>
            <person name="Rey-Velasco X."/>
            <person name="Lucena T."/>
        </authorList>
    </citation>
    <scope>NUCLEOTIDE SEQUENCE [LARGE SCALE GENOMIC DNA]</scope>
    <source>
        <strain evidence="2 3">S356</strain>
    </source>
</reference>
<dbReference type="SUPFAM" id="SSF109854">
    <property type="entry name" value="DinB/YfiT-like putative metalloenzymes"/>
    <property type="match status" value="1"/>
</dbReference>
<evidence type="ECO:0000313" key="3">
    <source>
        <dbReference type="Proteomes" id="UP001257277"/>
    </source>
</evidence>
<sequence length="182" mass="21042">MKVHSSALLKELSDYVNTHLAYANSLKSVSNDLLNAKQDLNAWSALECLEHLNLCLNFYIPEIKKRLASSQKVTSDFFKTNYLGNKFALSMLPKENMKKVKTFKKVNPIHSNLNKENTIGTFIHHQQHLLQLLELSQNENLTKTKTATLLPFFKLQLGNTFRVIIYHNERHIIQAQKQIDIH</sequence>
<organism evidence="2 3">
    <name type="scientific">Asprobacillus argus</name>
    <dbReference type="NCBI Taxonomy" id="3076534"/>
    <lineage>
        <taxon>Bacteria</taxon>
        <taxon>Pseudomonadati</taxon>
        <taxon>Bacteroidota</taxon>
        <taxon>Flavobacteriia</taxon>
        <taxon>Flavobacteriales</taxon>
        <taxon>Flavobacteriaceae</taxon>
        <taxon>Asprobacillus</taxon>
    </lineage>
</organism>
<evidence type="ECO:0000313" key="2">
    <source>
        <dbReference type="EMBL" id="MDT7833305.1"/>
    </source>
</evidence>
<comment type="caution">
    <text evidence="2">The sequence shown here is derived from an EMBL/GenBank/DDBJ whole genome shotgun (WGS) entry which is preliminary data.</text>
</comment>
<feature type="domain" description="DinB-like" evidence="1">
    <location>
        <begin position="25"/>
        <end position="174"/>
    </location>
</feature>
<dbReference type="Proteomes" id="UP001257277">
    <property type="component" value="Unassembled WGS sequence"/>
</dbReference>
<name>A0ABU3LHV3_9FLAO</name>